<dbReference type="InParanoid" id="A0A409YMS6"/>
<proteinExistence type="predicted"/>
<dbReference type="EMBL" id="NHTK01000961">
    <property type="protein sequence ID" value="PPR04332.1"/>
    <property type="molecule type" value="Genomic_DNA"/>
</dbReference>
<reference evidence="1 2" key="1">
    <citation type="journal article" date="2018" name="Evol. Lett.">
        <title>Horizontal gene cluster transfer increased hallucinogenic mushroom diversity.</title>
        <authorList>
            <person name="Reynolds H.T."/>
            <person name="Vijayakumar V."/>
            <person name="Gluck-Thaler E."/>
            <person name="Korotkin H.B."/>
            <person name="Matheny P.B."/>
            <person name="Slot J.C."/>
        </authorList>
    </citation>
    <scope>NUCLEOTIDE SEQUENCE [LARGE SCALE GENOMIC DNA]</scope>
    <source>
        <strain evidence="1 2">2629</strain>
    </source>
</reference>
<dbReference type="AlphaFoldDB" id="A0A409YMS6"/>
<name>A0A409YMS6_9AGAR</name>
<gene>
    <name evidence="1" type="ORF">CVT24_013371</name>
</gene>
<accession>A0A409YMS6</accession>
<organism evidence="1 2">
    <name type="scientific">Panaeolus cyanescens</name>
    <dbReference type="NCBI Taxonomy" id="181874"/>
    <lineage>
        <taxon>Eukaryota</taxon>
        <taxon>Fungi</taxon>
        <taxon>Dikarya</taxon>
        <taxon>Basidiomycota</taxon>
        <taxon>Agaricomycotina</taxon>
        <taxon>Agaricomycetes</taxon>
        <taxon>Agaricomycetidae</taxon>
        <taxon>Agaricales</taxon>
        <taxon>Agaricineae</taxon>
        <taxon>Galeropsidaceae</taxon>
        <taxon>Panaeolus</taxon>
    </lineage>
</organism>
<dbReference type="Proteomes" id="UP000284842">
    <property type="component" value="Unassembled WGS sequence"/>
</dbReference>
<sequence>MYRQPLPLTLEDRTGQLTNSDFDDMYDRLFLHVARQPGKTTTKIYEMNIRASRHRSKQPLNRDPIIVLEFMPDESLGTVTFLKPPYQGSILMSRYLKKTSFFGT</sequence>
<dbReference type="OrthoDB" id="2910790at2759"/>
<evidence type="ECO:0000313" key="1">
    <source>
        <dbReference type="EMBL" id="PPR04332.1"/>
    </source>
</evidence>
<comment type="caution">
    <text evidence="1">The sequence shown here is derived from an EMBL/GenBank/DDBJ whole genome shotgun (WGS) entry which is preliminary data.</text>
</comment>
<evidence type="ECO:0000313" key="2">
    <source>
        <dbReference type="Proteomes" id="UP000284842"/>
    </source>
</evidence>
<protein>
    <submittedName>
        <fullName evidence="1">Uncharacterized protein</fullName>
    </submittedName>
</protein>
<keyword evidence="2" id="KW-1185">Reference proteome</keyword>